<evidence type="ECO:0000313" key="1">
    <source>
        <dbReference type="EMBL" id="MBF1447681.1"/>
    </source>
</evidence>
<proteinExistence type="predicted"/>
<evidence type="ECO:0000313" key="2">
    <source>
        <dbReference type="Proteomes" id="UP000787419"/>
    </source>
</evidence>
<comment type="caution">
    <text evidence="1">The sequence shown here is derived from an EMBL/GenBank/DDBJ whole genome shotgun (WGS) entry which is preliminary data.</text>
</comment>
<name>A0A9D6AAP6_9BACT</name>
<dbReference type="Proteomes" id="UP000787419">
    <property type="component" value="Unassembled WGS sequence"/>
</dbReference>
<organism evidence="1 2">
    <name type="scientific">Prevotella nigrescens</name>
    <dbReference type="NCBI Taxonomy" id="28133"/>
    <lineage>
        <taxon>Bacteria</taxon>
        <taxon>Pseudomonadati</taxon>
        <taxon>Bacteroidota</taxon>
        <taxon>Bacteroidia</taxon>
        <taxon>Bacteroidales</taxon>
        <taxon>Prevotellaceae</taxon>
        <taxon>Prevotella</taxon>
    </lineage>
</organism>
<dbReference type="RefSeq" id="WP_278491049.1">
    <property type="nucleotide sequence ID" value="NZ_JABZTM010000129.1"/>
</dbReference>
<dbReference type="EMBL" id="JABZTM010000129">
    <property type="protein sequence ID" value="MBF1447681.1"/>
    <property type="molecule type" value="Genomic_DNA"/>
</dbReference>
<sequence length="423" mass="48950">MKYQVQQISYDFRTFQDIKECTWTFDVNEIETDKGSLDILDFMEVEQNGQVGVQMNVDGWLDLDEYHPDNSLDGPVNVQTIAIMRQPHNVWLWVYMFDENNEPVAAFCGTDGLDETDSFAKYVKELKRMTDGGSVDDFDDDFFSDNEKEYSFSPVAEERVSGKILADGKKYNGWGCYHKGSFIPHGCGKKFYPDFYVYGNYNQGVLEGPAINSHDHYMYTMQFKGNRGNGWGLCINGDYLVEFGYYKESRLQTNLIDFVQWYYEGKMGKSGRSDENMMSMYVHKETHEVSTLLIGYAPKKISEELTLTCMGFRFTRDGSVWVGNGNLSDMTGNYMHFKPDGCIDIGSFQKGDLVNRSSLQDFMDSYFGTWKPSQDDPFASLFRAKSAHQSERISERELYRNVEEPRIEYSYFTNEYLSEDLPF</sequence>
<accession>A0A9D6AAP6</accession>
<dbReference type="AlphaFoldDB" id="A0A9D6AAP6"/>
<reference evidence="1" key="1">
    <citation type="submission" date="2020-04" db="EMBL/GenBank/DDBJ databases">
        <title>Deep metagenomics examines the oral microbiome during advanced dental caries in children, revealing novel taxa and co-occurrences with host molecules.</title>
        <authorList>
            <person name="Baker J.L."/>
            <person name="Morton J.T."/>
            <person name="Dinis M."/>
            <person name="Alvarez R."/>
            <person name="Tran N.C."/>
            <person name="Knight R."/>
            <person name="Edlund A."/>
        </authorList>
    </citation>
    <scope>NUCLEOTIDE SEQUENCE</scope>
    <source>
        <strain evidence="1">JCVI_32_bin.50</strain>
    </source>
</reference>
<protein>
    <submittedName>
        <fullName evidence="1">Uncharacterized protein</fullName>
    </submittedName>
</protein>
<gene>
    <name evidence="1" type="ORF">HXN55_09925</name>
</gene>